<comment type="caution">
    <text evidence="2">The sequence shown here is derived from an EMBL/GenBank/DDBJ whole genome shotgun (WGS) entry which is preliminary data.</text>
</comment>
<dbReference type="PANTHER" id="PTHR42695:SF5">
    <property type="entry name" value="GLUTAMINE AMIDOTRANSFERASE YLR126C-RELATED"/>
    <property type="match status" value="1"/>
</dbReference>
<organism evidence="2 3">
    <name type="scientific">Desulfuromonas acetoxidans (strain DSM 684 / 11070)</name>
    <dbReference type="NCBI Taxonomy" id="281689"/>
    <lineage>
        <taxon>Bacteria</taxon>
        <taxon>Pseudomonadati</taxon>
        <taxon>Thermodesulfobacteriota</taxon>
        <taxon>Desulfuromonadia</taxon>
        <taxon>Desulfuromonadales</taxon>
        <taxon>Desulfuromonadaceae</taxon>
        <taxon>Desulfuromonas</taxon>
    </lineage>
</organism>
<proteinExistence type="predicted"/>
<accession>Q1K1F4</accession>
<reference evidence="2" key="2">
    <citation type="submission" date="2006-05" db="EMBL/GenBank/DDBJ databases">
        <title>Sequencing of the draft genome and assembly of Desulfuromonas acetoxidans DSM 684.</title>
        <authorList>
            <consortium name="US DOE Joint Genome Institute (JGI-PGF)"/>
            <person name="Copeland A."/>
            <person name="Lucas S."/>
            <person name="Lapidus A."/>
            <person name="Barry K."/>
            <person name="Detter J.C."/>
            <person name="Glavina del Rio T."/>
            <person name="Hammon N."/>
            <person name="Israni S."/>
            <person name="Dalin E."/>
            <person name="Tice H."/>
            <person name="Bruce D."/>
            <person name="Pitluck S."/>
            <person name="Richardson P."/>
        </authorList>
    </citation>
    <scope>NUCLEOTIDE SEQUENCE [LARGE SCALE GENOMIC DNA]</scope>
    <source>
        <strain evidence="2">DSM 684</strain>
    </source>
</reference>
<dbReference type="EMBL" id="AAEW02000005">
    <property type="protein sequence ID" value="EAT16434.1"/>
    <property type="molecule type" value="Genomic_DNA"/>
</dbReference>
<reference evidence="2" key="1">
    <citation type="submission" date="2006-05" db="EMBL/GenBank/DDBJ databases">
        <title>Annotation of the draft genome assembly of Desulfuromonas acetoxidans DSM 684.</title>
        <authorList>
            <consortium name="US DOE Joint Genome Institute (JGI-ORNL)"/>
            <person name="Larimer F."/>
            <person name="Land M."/>
            <person name="Hauser L."/>
        </authorList>
    </citation>
    <scope>NUCLEOTIDE SEQUENCE [LARGE SCALE GENOMIC DNA]</scope>
    <source>
        <strain evidence="2">DSM 684</strain>
    </source>
</reference>
<evidence type="ECO:0000313" key="3">
    <source>
        <dbReference type="Proteomes" id="UP000005695"/>
    </source>
</evidence>
<sequence>MVVIVQNDPRVPSGIAALRQDAQLVQAFAAQPFPDITTVNSVVILGGYMSFDADTLYPYLHDVKRFMGKVLEAQIPMLGICLGAQMLADILGAPVHHDKAEEQGLQVINLTEDGASDPLFAGSPAALAAFQWHHDSFEVPHGATHLAFNEQCPGQAFRYENAYGVQFHPEVTGGIVESWCRHSGCSAELMAEFTAKETDHVTAHTRLFDNFYEQCKRS</sequence>
<dbReference type="Gene3D" id="3.40.50.880">
    <property type="match status" value="1"/>
</dbReference>
<feature type="domain" description="Glutamine amidotransferase" evidence="1">
    <location>
        <begin position="37"/>
        <end position="174"/>
    </location>
</feature>
<evidence type="ECO:0000259" key="1">
    <source>
        <dbReference type="Pfam" id="PF00117"/>
    </source>
</evidence>
<protein>
    <submittedName>
        <fullName evidence="2">Glutamine amidotransferase class-I</fullName>
    </submittedName>
</protein>
<dbReference type="Proteomes" id="UP000005695">
    <property type="component" value="Unassembled WGS sequence"/>
</dbReference>
<dbReference type="InterPro" id="IPR029062">
    <property type="entry name" value="Class_I_gatase-like"/>
</dbReference>
<dbReference type="InterPro" id="IPR017926">
    <property type="entry name" value="GATASE"/>
</dbReference>
<keyword evidence="2" id="KW-0315">Glutamine amidotransferase</keyword>
<dbReference type="GO" id="GO:0005829">
    <property type="term" value="C:cytosol"/>
    <property type="evidence" value="ECO:0007669"/>
    <property type="project" value="TreeGrafter"/>
</dbReference>
<dbReference type="AlphaFoldDB" id="Q1K1F4"/>
<dbReference type="SUPFAM" id="SSF52317">
    <property type="entry name" value="Class I glutamine amidotransferase-like"/>
    <property type="match status" value="1"/>
</dbReference>
<keyword evidence="3" id="KW-1185">Reference proteome</keyword>
<dbReference type="RefSeq" id="WP_005999099.1">
    <property type="nucleotide sequence ID" value="NZ_AAEW02000005.1"/>
</dbReference>
<evidence type="ECO:0000313" key="2">
    <source>
        <dbReference type="EMBL" id="EAT16434.1"/>
    </source>
</evidence>
<gene>
    <name evidence="2" type="ORF">Dace_1898</name>
</gene>
<dbReference type="PROSITE" id="PS51273">
    <property type="entry name" value="GATASE_TYPE_1"/>
    <property type="match status" value="1"/>
</dbReference>
<dbReference type="CDD" id="cd01741">
    <property type="entry name" value="GATase1_1"/>
    <property type="match status" value="1"/>
</dbReference>
<dbReference type="PANTHER" id="PTHR42695">
    <property type="entry name" value="GLUTAMINE AMIDOTRANSFERASE YLR126C-RELATED"/>
    <property type="match status" value="1"/>
</dbReference>
<dbReference type="GO" id="GO:0016740">
    <property type="term" value="F:transferase activity"/>
    <property type="evidence" value="ECO:0007669"/>
    <property type="project" value="UniProtKB-KW"/>
</dbReference>
<dbReference type="OrthoDB" id="9813383at2"/>
<name>Q1K1F4_DESA6</name>
<dbReference type="Pfam" id="PF00117">
    <property type="entry name" value="GATase"/>
    <property type="match status" value="1"/>
</dbReference>
<dbReference type="InterPro" id="IPR044992">
    <property type="entry name" value="ChyE-like"/>
</dbReference>